<dbReference type="InterPro" id="IPR017937">
    <property type="entry name" value="Thioredoxin_CS"/>
</dbReference>
<comment type="caution">
    <text evidence="3">The sequence shown here is derived from an EMBL/GenBank/DDBJ whole genome shotgun (WGS) entry which is preliminary data.</text>
</comment>
<gene>
    <name evidence="3" type="ORF">DNU06_06060</name>
</gene>
<sequence length="510" mass="58599">MNIKQKLTLFLAVILAHTGMSQELKFTVNGFKDTTVHLVKYVGKGMYYADTTQSKNGVIKFDGAKHKNGVYAVFLPGQKYFDFVHDHEEIDAVVENEKDLVGSMKIKKSRTNIAFYKYIHYMTSKKILANKLNEEMKTADADRKKEITAELKGLNKDVIAFQKSIVDDFQGKFLSDIINMSLEVELPAAPTDENGVITDSNYVYNYYIHHFWDNTNLKNDALVRTPLFHKKLEQYLSSQVLLQIPDTISKYADILIEKTLDSSAIKQYIISHVTSTSEQSDRMGMENVFVHMVDTYYCPTPTTATWMTEEGLTKVCKRADEMRPSLIGSYAPRICLPDSTEKNWIDFYKIDSEYKILYFWEATCGHCKKSTPKLQKLYAEKLKARNVEVYAVGKAMGDDFAKWKQFIKDNELTFINVGLTKSVYEEAQTNAYSIIKDHNTSIESLNYTKTYDVTSTPRIFVLDKDNKIIYKRISIAQLEDILDKIQGVPEAEKLFPIEEEDPEERENATN</sequence>
<dbReference type="PANTHER" id="PTHR42852:SF13">
    <property type="entry name" value="PROTEIN DIPZ"/>
    <property type="match status" value="1"/>
</dbReference>
<dbReference type="GO" id="GO:0016209">
    <property type="term" value="F:antioxidant activity"/>
    <property type="evidence" value="ECO:0007669"/>
    <property type="project" value="InterPro"/>
</dbReference>
<dbReference type="CDD" id="cd02966">
    <property type="entry name" value="TlpA_like_family"/>
    <property type="match status" value="1"/>
</dbReference>
<organism evidence="3 4">
    <name type="scientific">Putridiphycobacter roseus</name>
    <dbReference type="NCBI Taxonomy" id="2219161"/>
    <lineage>
        <taxon>Bacteria</taxon>
        <taxon>Pseudomonadati</taxon>
        <taxon>Bacteroidota</taxon>
        <taxon>Flavobacteriia</taxon>
        <taxon>Flavobacteriales</taxon>
        <taxon>Crocinitomicaceae</taxon>
        <taxon>Putridiphycobacter</taxon>
    </lineage>
</organism>
<reference evidence="3 4" key="1">
    <citation type="submission" date="2018-06" db="EMBL/GenBank/DDBJ databases">
        <title>The draft genome sequence of Crocinitomix sp. SM1701.</title>
        <authorList>
            <person name="Zhang X."/>
        </authorList>
    </citation>
    <scope>NUCLEOTIDE SEQUENCE [LARGE SCALE GENOMIC DNA]</scope>
    <source>
        <strain evidence="3 4">SM1701</strain>
    </source>
</reference>
<dbReference type="Proteomes" id="UP000249248">
    <property type="component" value="Unassembled WGS sequence"/>
</dbReference>
<dbReference type="Pfam" id="PF17127">
    <property type="entry name" value="DUF5106"/>
    <property type="match status" value="1"/>
</dbReference>
<dbReference type="RefSeq" id="WP_111062329.1">
    <property type="nucleotide sequence ID" value="NZ_JBHUCU010000002.1"/>
</dbReference>
<feature type="domain" description="Thioredoxin" evidence="2">
    <location>
        <begin position="325"/>
        <end position="490"/>
    </location>
</feature>
<protein>
    <recommendedName>
        <fullName evidence="2">Thioredoxin domain-containing protein</fullName>
    </recommendedName>
</protein>
<keyword evidence="1" id="KW-0676">Redox-active center</keyword>
<dbReference type="PROSITE" id="PS51352">
    <property type="entry name" value="THIOREDOXIN_2"/>
    <property type="match status" value="1"/>
</dbReference>
<dbReference type="GO" id="GO:0016491">
    <property type="term" value="F:oxidoreductase activity"/>
    <property type="evidence" value="ECO:0007669"/>
    <property type="project" value="InterPro"/>
</dbReference>
<dbReference type="InterPro" id="IPR033395">
    <property type="entry name" value="DUF5106"/>
</dbReference>
<dbReference type="AlphaFoldDB" id="A0A2W1NJP2"/>
<dbReference type="SUPFAM" id="SSF52833">
    <property type="entry name" value="Thioredoxin-like"/>
    <property type="match status" value="1"/>
</dbReference>
<accession>A0A2W1NJP2</accession>
<keyword evidence="4" id="KW-1185">Reference proteome</keyword>
<dbReference type="InterPro" id="IPR050553">
    <property type="entry name" value="Thioredoxin_ResA/DsbE_sf"/>
</dbReference>
<evidence type="ECO:0000313" key="4">
    <source>
        <dbReference type="Proteomes" id="UP000249248"/>
    </source>
</evidence>
<dbReference type="InterPro" id="IPR013766">
    <property type="entry name" value="Thioredoxin_domain"/>
</dbReference>
<evidence type="ECO:0000256" key="1">
    <source>
        <dbReference type="ARBA" id="ARBA00023284"/>
    </source>
</evidence>
<dbReference type="Gene3D" id="3.40.30.10">
    <property type="entry name" value="Glutaredoxin"/>
    <property type="match status" value="1"/>
</dbReference>
<dbReference type="EMBL" id="QKSB01000002">
    <property type="protein sequence ID" value="PZE18176.1"/>
    <property type="molecule type" value="Genomic_DNA"/>
</dbReference>
<dbReference type="InterPro" id="IPR036249">
    <property type="entry name" value="Thioredoxin-like_sf"/>
</dbReference>
<evidence type="ECO:0000313" key="3">
    <source>
        <dbReference type="EMBL" id="PZE18176.1"/>
    </source>
</evidence>
<name>A0A2W1NJP2_9FLAO</name>
<dbReference type="PANTHER" id="PTHR42852">
    <property type="entry name" value="THIOL:DISULFIDE INTERCHANGE PROTEIN DSBE"/>
    <property type="match status" value="1"/>
</dbReference>
<dbReference type="PROSITE" id="PS00194">
    <property type="entry name" value="THIOREDOXIN_1"/>
    <property type="match status" value="1"/>
</dbReference>
<evidence type="ECO:0000259" key="2">
    <source>
        <dbReference type="PROSITE" id="PS51352"/>
    </source>
</evidence>
<dbReference type="Pfam" id="PF00578">
    <property type="entry name" value="AhpC-TSA"/>
    <property type="match status" value="1"/>
</dbReference>
<proteinExistence type="predicted"/>
<dbReference type="InterPro" id="IPR000866">
    <property type="entry name" value="AhpC/TSA"/>
</dbReference>
<dbReference type="OrthoDB" id="6399635at2"/>